<sequence length="231" mass="25666">MYRLFTTLLVLFITVSSLGQTDYKLQRAHMVEKQLKNRGITDRPTLQAMSRVPRHEFVPDRLKGDAYDDGPLPIGEGQTISQPYIVAFMTQSLNLKPSDKVLEIGTGSGYQAAVLAEIVDSVYTIEIVEKLGHRAEDLLQRLEYSNVYVKVGDGYGGWPEKAPFDAIIVTAGAEEVPPPLLEQLNEGGRLIIPKGAQGSVQQLILATKSKNKIKTEKLLPVRFVPFTRDQD</sequence>
<dbReference type="Pfam" id="PF01135">
    <property type="entry name" value="PCMT"/>
    <property type="match status" value="1"/>
</dbReference>
<comment type="similarity">
    <text evidence="2 7">Belongs to the methyltransferase superfamily. L-isoaspartyl/D-aspartyl protein methyltransferase family.</text>
</comment>
<dbReference type="RefSeq" id="WP_314015396.1">
    <property type="nucleotide sequence ID" value="NZ_JAVTTP010000001.1"/>
</dbReference>
<keyword evidence="4 7" id="KW-0489">Methyltransferase</keyword>
<evidence type="ECO:0000313" key="8">
    <source>
        <dbReference type="EMBL" id="MDT7829456.1"/>
    </source>
</evidence>
<dbReference type="NCBIfam" id="TIGR00080">
    <property type="entry name" value="pimt"/>
    <property type="match status" value="1"/>
</dbReference>
<dbReference type="Proteomes" id="UP001250656">
    <property type="component" value="Unassembled WGS sequence"/>
</dbReference>
<feature type="active site" evidence="7">
    <location>
        <position position="81"/>
    </location>
</feature>
<gene>
    <name evidence="7" type="primary">pcm</name>
    <name evidence="8" type="ORF">RQM65_12335</name>
</gene>
<evidence type="ECO:0000256" key="3">
    <source>
        <dbReference type="ARBA" id="ARBA00022490"/>
    </source>
</evidence>
<reference evidence="8 9" key="1">
    <citation type="submission" date="2023-09" db="EMBL/GenBank/DDBJ databases">
        <title>Novel taxa isolated from Blanes Bay.</title>
        <authorList>
            <person name="Rey-Velasco X."/>
            <person name="Lucena T."/>
        </authorList>
    </citation>
    <scope>NUCLEOTIDE SEQUENCE [LARGE SCALE GENOMIC DNA]</scope>
    <source>
        <strain evidence="8 9">S334</strain>
    </source>
</reference>
<comment type="function">
    <text evidence="7">Catalyzes the methyl esterification of L-isoaspartyl residues in peptides and proteins that result from spontaneous decomposition of normal L-aspartyl and L-asparaginyl residues. It plays a role in the repair and/or degradation of damaged proteins.</text>
</comment>
<evidence type="ECO:0000256" key="6">
    <source>
        <dbReference type="ARBA" id="ARBA00022691"/>
    </source>
</evidence>
<comment type="catalytic activity">
    <reaction evidence="7">
        <text>[protein]-L-isoaspartate + S-adenosyl-L-methionine = [protein]-L-isoaspartate alpha-methyl ester + S-adenosyl-L-homocysteine</text>
        <dbReference type="Rhea" id="RHEA:12705"/>
        <dbReference type="Rhea" id="RHEA-COMP:12143"/>
        <dbReference type="Rhea" id="RHEA-COMP:12144"/>
        <dbReference type="ChEBI" id="CHEBI:57856"/>
        <dbReference type="ChEBI" id="CHEBI:59789"/>
        <dbReference type="ChEBI" id="CHEBI:90596"/>
        <dbReference type="ChEBI" id="CHEBI:90598"/>
        <dbReference type="EC" id="2.1.1.77"/>
    </reaction>
</comment>
<evidence type="ECO:0000256" key="4">
    <source>
        <dbReference type="ARBA" id="ARBA00022603"/>
    </source>
</evidence>
<name>A0ABU3L817_9FLAO</name>
<proteinExistence type="inferred from homology"/>
<dbReference type="EMBL" id="JAVTTP010000001">
    <property type="protein sequence ID" value="MDT7829456.1"/>
    <property type="molecule type" value="Genomic_DNA"/>
</dbReference>
<comment type="subcellular location">
    <subcellularLocation>
        <location evidence="1 7">Cytoplasm</location>
    </subcellularLocation>
</comment>
<dbReference type="PROSITE" id="PS01279">
    <property type="entry name" value="PCMT"/>
    <property type="match status" value="1"/>
</dbReference>
<dbReference type="GO" id="GO:0032259">
    <property type="term" value="P:methylation"/>
    <property type="evidence" value="ECO:0007669"/>
    <property type="project" value="UniProtKB-KW"/>
</dbReference>
<protein>
    <recommendedName>
        <fullName evidence="7">Protein-L-isoaspartate O-methyltransferase</fullName>
        <ecNumber evidence="7">2.1.1.77</ecNumber>
    </recommendedName>
    <alternativeName>
        <fullName evidence="7">L-isoaspartyl protein carboxyl methyltransferase</fullName>
    </alternativeName>
    <alternativeName>
        <fullName evidence="7">Protein L-isoaspartyl methyltransferase</fullName>
    </alternativeName>
    <alternativeName>
        <fullName evidence="7">Protein-beta-aspartate methyltransferase</fullName>
        <shortName evidence="7">PIMT</shortName>
    </alternativeName>
</protein>
<evidence type="ECO:0000256" key="7">
    <source>
        <dbReference type="HAMAP-Rule" id="MF_00090"/>
    </source>
</evidence>
<dbReference type="InterPro" id="IPR000682">
    <property type="entry name" value="PCMT"/>
</dbReference>
<dbReference type="EC" id="2.1.1.77" evidence="7"/>
<keyword evidence="6 7" id="KW-0949">S-adenosyl-L-methionine</keyword>
<keyword evidence="3 7" id="KW-0963">Cytoplasm</keyword>
<evidence type="ECO:0000256" key="1">
    <source>
        <dbReference type="ARBA" id="ARBA00004496"/>
    </source>
</evidence>
<dbReference type="CDD" id="cd02440">
    <property type="entry name" value="AdoMet_MTases"/>
    <property type="match status" value="1"/>
</dbReference>
<dbReference type="PANTHER" id="PTHR11579:SF0">
    <property type="entry name" value="PROTEIN-L-ISOASPARTATE(D-ASPARTATE) O-METHYLTRANSFERASE"/>
    <property type="match status" value="1"/>
</dbReference>
<evidence type="ECO:0000256" key="2">
    <source>
        <dbReference type="ARBA" id="ARBA00005369"/>
    </source>
</evidence>
<comment type="caution">
    <text evidence="8">The sequence shown here is derived from an EMBL/GenBank/DDBJ whole genome shotgun (WGS) entry which is preliminary data.</text>
</comment>
<dbReference type="NCBIfam" id="NF001453">
    <property type="entry name" value="PRK00312.1"/>
    <property type="match status" value="1"/>
</dbReference>
<dbReference type="GO" id="GO:0004719">
    <property type="term" value="F:protein-L-isoaspartate (D-aspartate) O-methyltransferase activity"/>
    <property type="evidence" value="ECO:0007669"/>
    <property type="project" value="UniProtKB-EC"/>
</dbReference>
<evidence type="ECO:0000256" key="5">
    <source>
        <dbReference type="ARBA" id="ARBA00022679"/>
    </source>
</evidence>
<keyword evidence="5 7" id="KW-0808">Transferase</keyword>
<accession>A0ABU3L817</accession>
<dbReference type="PANTHER" id="PTHR11579">
    <property type="entry name" value="PROTEIN-L-ISOASPARTATE O-METHYLTRANSFERASE"/>
    <property type="match status" value="1"/>
</dbReference>
<dbReference type="Gene3D" id="3.40.50.150">
    <property type="entry name" value="Vaccinia Virus protein VP39"/>
    <property type="match status" value="1"/>
</dbReference>
<dbReference type="SUPFAM" id="SSF53335">
    <property type="entry name" value="S-adenosyl-L-methionine-dependent methyltransferases"/>
    <property type="match status" value="1"/>
</dbReference>
<evidence type="ECO:0000313" key="9">
    <source>
        <dbReference type="Proteomes" id="UP001250656"/>
    </source>
</evidence>
<keyword evidence="9" id="KW-1185">Reference proteome</keyword>
<dbReference type="InterPro" id="IPR029063">
    <property type="entry name" value="SAM-dependent_MTases_sf"/>
</dbReference>
<dbReference type="HAMAP" id="MF_00090">
    <property type="entry name" value="PIMT"/>
    <property type="match status" value="1"/>
</dbReference>
<organism evidence="8 9">
    <name type="scientific">Pricia mediterranea</name>
    <dbReference type="NCBI Taxonomy" id="3076079"/>
    <lineage>
        <taxon>Bacteria</taxon>
        <taxon>Pseudomonadati</taxon>
        <taxon>Bacteroidota</taxon>
        <taxon>Flavobacteriia</taxon>
        <taxon>Flavobacteriales</taxon>
        <taxon>Flavobacteriaceae</taxon>
        <taxon>Pricia</taxon>
    </lineage>
</organism>